<accession>A0A1A6A2T5</accession>
<feature type="region of interest" description="Disordered" evidence="1">
    <location>
        <begin position="41"/>
        <end position="65"/>
    </location>
</feature>
<protein>
    <submittedName>
        <fullName evidence="2">Uncharacterized protein</fullName>
    </submittedName>
</protein>
<evidence type="ECO:0000313" key="2">
    <source>
        <dbReference type="EMBL" id="OBR84363.1"/>
    </source>
</evidence>
<dbReference type="EMBL" id="KI894032">
    <property type="protein sequence ID" value="OBR84363.1"/>
    <property type="molecule type" value="Genomic_DNA"/>
</dbReference>
<name>A0A1A6A2T5_9TREE</name>
<reference evidence="3" key="3">
    <citation type="submission" date="2024-02" db="EMBL/GenBank/DDBJ databases">
        <title>Comparative genomics of Cryptococcus and Kwoniella reveals pathogenesis evolution and contrasting modes of karyotype evolution via chromosome fusion or intercentromeric recombination.</title>
        <authorList>
            <person name="Coelho M.A."/>
            <person name="David-Palma M."/>
            <person name="Shea T."/>
            <person name="Bowers K."/>
            <person name="McGinley-Smith S."/>
            <person name="Mohammad A.W."/>
            <person name="Gnirke A."/>
            <person name="Yurkov A.M."/>
            <person name="Nowrousian M."/>
            <person name="Sun S."/>
            <person name="Cuomo C.A."/>
            <person name="Heitman J."/>
        </authorList>
    </citation>
    <scope>NUCLEOTIDE SEQUENCE</scope>
    <source>
        <strain evidence="3">CBS 10117</strain>
    </source>
</reference>
<dbReference type="VEuPathDB" id="FungiDB:I303_05221"/>
<dbReference type="EMBL" id="CP144535">
    <property type="protein sequence ID" value="WWC62735.1"/>
    <property type="molecule type" value="Genomic_DNA"/>
</dbReference>
<dbReference type="Proteomes" id="UP000078595">
    <property type="component" value="Chromosome 6"/>
</dbReference>
<sequence length="221" mass="24618">MSLDYSADDEEYDWGRSVVGPTAVKYEAIREPIREPFKFTRTDYELDNGSEKSPSGTQRLRRDARGVVTTMQTTPIQGTFDYCAGNVGIVHNSKTATVNVDIHVQADLSTFHDELLPYGQACQLKTAAIPNLFRALQSGAAGSDTWRAVTDPSEYTRFKSVTEPFVEVMRSARTQPLFLWDNENAKLATTTATFDVSTCIQIHERDIDLSGATLDSYHTGY</sequence>
<organism evidence="2">
    <name type="scientific">Kwoniella dejecticola CBS 10117</name>
    <dbReference type="NCBI Taxonomy" id="1296121"/>
    <lineage>
        <taxon>Eukaryota</taxon>
        <taxon>Fungi</taxon>
        <taxon>Dikarya</taxon>
        <taxon>Basidiomycota</taxon>
        <taxon>Agaricomycotina</taxon>
        <taxon>Tremellomycetes</taxon>
        <taxon>Tremellales</taxon>
        <taxon>Cryptococcaceae</taxon>
        <taxon>Kwoniella</taxon>
    </lineage>
</organism>
<dbReference type="AlphaFoldDB" id="A0A1A6A2T5"/>
<dbReference type="GeneID" id="28968920"/>
<dbReference type="KEGG" id="kdj:28968920"/>
<keyword evidence="4" id="KW-1185">Reference proteome</keyword>
<gene>
    <name evidence="2" type="ORF">I303_05221</name>
    <name evidence="3" type="ORF">I303_105332</name>
</gene>
<evidence type="ECO:0000256" key="1">
    <source>
        <dbReference type="SAM" id="MobiDB-lite"/>
    </source>
</evidence>
<reference evidence="3" key="2">
    <citation type="submission" date="2013-07" db="EMBL/GenBank/DDBJ databases">
        <authorList>
            <consortium name="The Broad Institute Genome Sequencing Platform"/>
            <person name="Cuomo C."/>
            <person name="Litvintseva A."/>
            <person name="Chen Y."/>
            <person name="Heitman J."/>
            <person name="Sun S."/>
            <person name="Springer D."/>
            <person name="Dromer F."/>
            <person name="Young S.K."/>
            <person name="Zeng Q."/>
            <person name="Gargeya S."/>
            <person name="Fitzgerald M."/>
            <person name="Abouelleil A."/>
            <person name="Alvarado L."/>
            <person name="Berlin A.M."/>
            <person name="Chapman S.B."/>
            <person name="Dewar J."/>
            <person name="Goldberg J."/>
            <person name="Griggs A."/>
            <person name="Gujja S."/>
            <person name="Hansen M."/>
            <person name="Howarth C."/>
            <person name="Imamovic A."/>
            <person name="Larimer J."/>
            <person name="McCowan C."/>
            <person name="Murphy C."/>
            <person name="Pearson M."/>
            <person name="Priest M."/>
            <person name="Roberts A."/>
            <person name="Saif S."/>
            <person name="Shea T."/>
            <person name="Sykes S."/>
            <person name="Wortman J."/>
            <person name="Nusbaum C."/>
            <person name="Birren B."/>
        </authorList>
    </citation>
    <scope>NUCLEOTIDE SEQUENCE</scope>
    <source>
        <strain evidence="3">CBS 10117</strain>
    </source>
</reference>
<proteinExistence type="predicted"/>
<evidence type="ECO:0000313" key="3">
    <source>
        <dbReference type="EMBL" id="WWC62735.1"/>
    </source>
</evidence>
<evidence type="ECO:0000313" key="4">
    <source>
        <dbReference type="Proteomes" id="UP000078595"/>
    </source>
</evidence>
<reference evidence="2" key="1">
    <citation type="submission" date="2013-07" db="EMBL/GenBank/DDBJ databases">
        <title>The Genome Sequence of Cryptococcus dejecticola CBS10117.</title>
        <authorList>
            <consortium name="The Broad Institute Genome Sequencing Platform"/>
            <person name="Cuomo C."/>
            <person name="Litvintseva A."/>
            <person name="Chen Y."/>
            <person name="Heitman J."/>
            <person name="Sun S."/>
            <person name="Springer D."/>
            <person name="Dromer F."/>
            <person name="Young S.K."/>
            <person name="Zeng Q."/>
            <person name="Gargeya S."/>
            <person name="Fitzgerald M."/>
            <person name="Abouelleil A."/>
            <person name="Alvarado L."/>
            <person name="Berlin A.M."/>
            <person name="Chapman S.B."/>
            <person name="Dewar J."/>
            <person name="Goldberg J."/>
            <person name="Griggs A."/>
            <person name="Gujja S."/>
            <person name="Hansen M."/>
            <person name="Howarth C."/>
            <person name="Imamovic A."/>
            <person name="Larimer J."/>
            <person name="McCowan C."/>
            <person name="Murphy C."/>
            <person name="Pearson M."/>
            <person name="Priest M."/>
            <person name="Roberts A."/>
            <person name="Saif S."/>
            <person name="Shea T."/>
            <person name="Sykes S."/>
            <person name="Wortman J."/>
            <person name="Nusbaum C."/>
            <person name="Birren B."/>
        </authorList>
    </citation>
    <scope>NUCLEOTIDE SEQUENCE [LARGE SCALE GENOMIC DNA]</scope>
    <source>
        <strain evidence="2">CBS 10117</strain>
    </source>
</reference>
<dbReference type="RefSeq" id="XP_018262205.1">
    <property type="nucleotide sequence ID" value="XM_018408514.1"/>
</dbReference>